<evidence type="ECO:0000313" key="1">
    <source>
        <dbReference type="EMBL" id="QHU12822.1"/>
    </source>
</evidence>
<accession>A0A6C0K448</accession>
<name>A0A6C0K448_9ZZZZ</name>
<sequence length="63" mass="7734">MDRVKDVIWTGFKNTGVAMTFGAYHLYVMDEKWKLQQEIHRLQDEKTKAMLEEMKELSKRKWW</sequence>
<protein>
    <submittedName>
        <fullName evidence="1">Uncharacterized protein</fullName>
    </submittedName>
</protein>
<reference evidence="1" key="1">
    <citation type="journal article" date="2020" name="Nature">
        <title>Giant virus diversity and host interactions through global metagenomics.</title>
        <authorList>
            <person name="Schulz F."/>
            <person name="Roux S."/>
            <person name="Paez-Espino D."/>
            <person name="Jungbluth S."/>
            <person name="Walsh D.A."/>
            <person name="Denef V.J."/>
            <person name="McMahon K.D."/>
            <person name="Konstantinidis K.T."/>
            <person name="Eloe-Fadrosh E.A."/>
            <person name="Kyrpides N.C."/>
            <person name="Woyke T."/>
        </authorList>
    </citation>
    <scope>NUCLEOTIDE SEQUENCE</scope>
    <source>
        <strain evidence="1">GVMAG-S-1101172-89</strain>
    </source>
</reference>
<organism evidence="1">
    <name type="scientific">viral metagenome</name>
    <dbReference type="NCBI Taxonomy" id="1070528"/>
    <lineage>
        <taxon>unclassified sequences</taxon>
        <taxon>metagenomes</taxon>
        <taxon>organismal metagenomes</taxon>
    </lineage>
</organism>
<proteinExistence type="predicted"/>
<dbReference type="AlphaFoldDB" id="A0A6C0K448"/>
<dbReference type="EMBL" id="MN740810">
    <property type="protein sequence ID" value="QHU12822.1"/>
    <property type="molecule type" value="Genomic_DNA"/>
</dbReference>